<reference evidence="1 2" key="1">
    <citation type="submission" date="2013-11" db="EMBL/GenBank/DDBJ databases">
        <title>Draft genome of the bovine lungworm Dictyocaulus viviparus.</title>
        <authorList>
            <person name="Mitreva M."/>
        </authorList>
    </citation>
    <scope>NUCLEOTIDE SEQUENCE [LARGE SCALE GENOMIC DNA]</scope>
    <source>
        <strain evidence="1 2">HannoverDv2000</strain>
    </source>
</reference>
<reference evidence="2" key="2">
    <citation type="journal article" date="2016" name="Sci. Rep.">
        <title>Dictyocaulus viviparus genome, variome and transcriptome elucidate lungworm biology and support future intervention.</title>
        <authorList>
            <person name="McNulty S.N."/>
            <person name="Strube C."/>
            <person name="Rosa B.A."/>
            <person name="Martin J.C."/>
            <person name="Tyagi R."/>
            <person name="Choi Y.J."/>
            <person name="Wang Q."/>
            <person name="Hallsworth Pepin K."/>
            <person name="Zhang X."/>
            <person name="Ozersky P."/>
            <person name="Wilson R.K."/>
            <person name="Sternberg P.W."/>
            <person name="Gasser R.B."/>
            <person name="Mitreva M."/>
        </authorList>
    </citation>
    <scope>NUCLEOTIDE SEQUENCE [LARGE SCALE GENOMIC DNA]</scope>
    <source>
        <strain evidence="2">HannoverDv2000</strain>
    </source>
</reference>
<accession>A0A0D8X9Z5</accession>
<dbReference type="EMBL" id="KN717098">
    <property type="protein sequence ID" value="KJH40587.1"/>
    <property type="molecule type" value="Genomic_DNA"/>
</dbReference>
<dbReference type="OrthoDB" id="5834588at2759"/>
<gene>
    <name evidence="1" type="ORF">DICVIV_13454</name>
</gene>
<dbReference type="Proteomes" id="UP000053766">
    <property type="component" value="Unassembled WGS sequence"/>
</dbReference>
<proteinExistence type="predicted"/>
<evidence type="ECO:0000313" key="1">
    <source>
        <dbReference type="EMBL" id="KJH40587.1"/>
    </source>
</evidence>
<evidence type="ECO:0000313" key="2">
    <source>
        <dbReference type="Proteomes" id="UP000053766"/>
    </source>
</evidence>
<keyword evidence="2" id="KW-1185">Reference proteome</keyword>
<dbReference type="AlphaFoldDB" id="A0A0D8X9Z5"/>
<name>A0A0D8X9Z5_DICVI</name>
<sequence length="62" mass="7435">MKQLMRLKEVLPTVQHRYEALLKQRDILVRKINILRESIDLPAYITKVIRSHNLFNNLFCSL</sequence>
<organism evidence="1 2">
    <name type="scientific">Dictyocaulus viviparus</name>
    <name type="common">Bovine lungworm</name>
    <dbReference type="NCBI Taxonomy" id="29172"/>
    <lineage>
        <taxon>Eukaryota</taxon>
        <taxon>Metazoa</taxon>
        <taxon>Ecdysozoa</taxon>
        <taxon>Nematoda</taxon>
        <taxon>Chromadorea</taxon>
        <taxon>Rhabditida</taxon>
        <taxon>Rhabditina</taxon>
        <taxon>Rhabditomorpha</taxon>
        <taxon>Strongyloidea</taxon>
        <taxon>Metastrongylidae</taxon>
        <taxon>Dictyocaulus</taxon>
    </lineage>
</organism>
<protein>
    <submittedName>
        <fullName evidence="1">Uncharacterized protein</fullName>
    </submittedName>
</protein>